<evidence type="ECO:0000259" key="1">
    <source>
        <dbReference type="PROSITE" id="PS51186"/>
    </source>
</evidence>
<keyword evidence="3" id="KW-1185">Reference proteome</keyword>
<dbReference type="InterPro" id="IPR016181">
    <property type="entry name" value="Acyl_CoA_acyltransferase"/>
</dbReference>
<dbReference type="OrthoDB" id="2895575at2"/>
<dbReference type="AlphaFoldDB" id="A0A0K8MFB1"/>
<dbReference type="Pfam" id="PF13508">
    <property type="entry name" value="Acetyltransf_7"/>
    <property type="match status" value="1"/>
</dbReference>
<dbReference type="InterPro" id="IPR000182">
    <property type="entry name" value="GNAT_dom"/>
</dbReference>
<dbReference type="SUPFAM" id="SSF55729">
    <property type="entry name" value="Acyl-CoA N-acyltransferases (Nat)"/>
    <property type="match status" value="1"/>
</dbReference>
<proteinExistence type="predicted"/>
<feature type="domain" description="N-acetyltransferase" evidence="1">
    <location>
        <begin position="119"/>
        <end position="252"/>
    </location>
</feature>
<dbReference type="EMBL" id="BBVC01000067">
    <property type="protein sequence ID" value="GAO98549.1"/>
    <property type="molecule type" value="Genomic_DNA"/>
</dbReference>
<comment type="caution">
    <text evidence="2">The sequence shown here is derived from an EMBL/GenBank/DDBJ whole genome shotgun (WGS) entry which is preliminary data.</text>
</comment>
<accession>A0A0K8MFB1</accession>
<name>A0A0K8MFB1_9PROT</name>
<evidence type="ECO:0000313" key="2">
    <source>
        <dbReference type="EMBL" id="GAO98549.1"/>
    </source>
</evidence>
<dbReference type="STRING" id="1629334.Cva_01212"/>
<sequence>MTAEKFIREIQSTAEVFFKSIAVDIYQDAGILCIVTGIDNNFLNTVLHVNVGEDQLEERIYMARNFFSSHQVPWTWCVNPLDQPGNIGYLLKSHGFVGLESAPVMVCDLKNYSPTKSRLSIKEVFSLHDFQDWGKSLLEGFESTAENCAQFVALNQNFRSKEADFYHFVAYHENEPVSSVTLSVSSYGARIDNLATRTAFLRQGFGAEMVRCAMTKAKNLGYSWCCLESSRKGVSLYQKLGFREIYRVKIYG</sequence>
<organism evidence="2 3">
    <name type="scientific">Caedimonas varicaedens</name>
    <dbReference type="NCBI Taxonomy" id="1629334"/>
    <lineage>
        <taxon>Bacteria</taxon>
        <taxon>Pseudomonadati</taxon>
        <taxon>Pseudomonadota</taxon>
        <taxon>Alphaproteobacteria</taxon>
        <taxon>Holosporales</taxon>
        <taxon>Caedimonadaceae</taxon>
        <taxon>Caedimonas</taxon>
    </lineage>
</organism>
<dbReference type="Proteomes" id="UP000036771">
    <property type="component" value="Unassembled WGS sequence"/>
</dbReference>
<dbReference type="PROSITE" id="PS51186">
    <property type="entry name" value="GNAT"/>
    <property type="match status" value="1"/>
</dbReference>
<dbReference type="Gene3D" id="3.40.630.30">
    <property type="match status" value="1"/>
</dbReference>
<protein>
    <recommendedName>
        <fullName evidence="1">N-acetyltransferase domain-containing protein</fullName>
    </recommendedName>
</protein>
<evidence type="ECO:0000313" key="3">
    <source>
        <dbReference type="Proteomes" id="UP000036771"/>
    </source>
</evidence>
<gene>
    <name evidence="2" type="ORF">Cva_01212</name>
</gene>
<reference evidence="2 3" key="1">
    <citation type="submission" date="2015-03" db="EMBL/GenBank/DDBJ databases">
        <title>Caedibacter varicaedens, whole genome shotgun sequence.</title>
        <authorList>
            <person name="Suzuki H."/>
            <person name="Dapper A.L."/>
            <person name="Gibson A.K."/>
            <person name="Jackson C."/>
            <person name="Lee H."/>
            <person name="Pejaver V.R."/>
            <person name="Doak T."/>
            <person name="Lynch M."/>
        </authorList>
    </citation>
    <scope>NUCLEOTIDE SEQUENCE [LARGE SCALE GENOMIC DNA]</scope>
</reference>
<dbReference type="GO" id="GO:0016747">
    <property type="term" value="F:acyltransferase activity, transferring groups other than amino-acyl groups"/>
    <property type="evidence" value="ECO:0007669"/>
    <property type="project" value="InterPro"/>
</dbReference>